<gene>
    <name evidence="2" type="ORF">PIB30_079632</name>
</gene>
<evidence type="ECO:0000313" key="3">
    <source>
        <dbReference type="Proteomes" id="UP001341840"/>
    </source>
</evidence>
<reference evidence="2 3" key="1">
    <citation type="journal article" date="2023" name="Plants (Basel)">
        <title>Bridging the Gap: Combining Genomics and Transcriptomics Approaches to Understand Stylosanthes scabra, an Orphan Legume from the Brazilian Caatinga.</title>
        <authorList>
            <person name="Ferreira-Neto J.R.C."/>
            <person name="da Silva M.D."/>
            <person name="Binneck E."/>
            <person name="de Melo N.F."/>
            <person name="da Silva R.H."/>
            <person name="de Melo A.L.T.M."/>
            <person name="Pandolfi V."/>
            <person name="Bustamante F.O."/>
            <person name="Brasileiro-Vidal A.C."/>
            <person name="Benko-Iseppon A.M."/>
        </authorList>
    </citation>
    <scope>NUCLEOTIDE SEQUENCE [LARGE SCALE GENOMIC DNA]</scope>
    <source>
        <tissue evidence="2">Leaves</tissue>
    </source>
</reference>
<sequence>MAMINLVYQHGGQFVTKDDGDMVYEMEEIDVEKKIDVDTLDVFAMRNHYKALGHDKIVQYSAGERNGNKIHLYYEHAVFVPNLVEDCPKLIEMTSTPTQLQIEAPTIIDLEIPSQKDI</sequence>
<proteinExistence type="predicted"/>
<feature type="domain" description="PB1-like" evidence="1">
    <location>
        <begin position="3"/>
        <end position="59"/>
    </location>
</feature>
<evidence type="ECO:0000313" key="2">
    <source>
        <dbReference type="EMBL" id="MED6175567.1"/>
    </source>
</evidence>
<keyword evidence="3" id="KW-1185">Reference proteome</keyword>
<protein>
    <recommendedName>
        <fullName evidence="1">PB1-like domain-containing protein</fullName>
    </recommendedName>
</protein>
<dbReference type="Proteomes" id="UP001341840">
    <property type="component" value="Unassembled WGS sequence"/>
</dbReference>
<organism evidence="2 3">
    <name type="scientific">Stylosanthes scabra</name>
    <dbReference type="NCBI Taxonomy" id="79078"/>
    <lineage>
        <taxon>Eukaryota</taxon>
        <taxon>Viridiplantae</taxon>
        <taxon>Streptophyta</taxon>
        <taxon>Embryophyta</taxon>
        <taxon>Tracheophyta</taxon>
        <taxon>Spermatophyta</taxon>
        <taxon>Magnoliopsida</taxon>
        <taxon>eudicotyledons</taxon>
        <taxon>Gunneridae</taxon>
        <taxon>Pentapetalae</taxon>
        <taxon>rosids</taxon>
        <taxon>fabids</taxon>
        <taxon>Fabales</taxon>
        <taxon>Fabaceae</taxon>
        <taxon>Papilionoideae</taxon>
        <taxon>50 kb inversion clade</taxon>
        <taxon>dalbergioids sensu lato</taxon>
        <taxon>Dalbergieae</taxon>
        <taxon>Pterocarpus clade</taxon>
        <taxon>Stylosanthes</taxon>
    </lineage>
</organism>
<dbReference type="EMBL" id="JASCZI010152170">
    <property type="protein sequence ID" value="MED6175567.1"/>
    <property type="molecule type" value="Genomic_DNA"/>
</dbReference>
<name>A0ABU6VPN5_9FABA</name>
<comment type="caution">
    <text evidence="2">The sequence shown here is derived from an EMBL/GenBank/DDBJ whole genome shotgun (WGS) entry which is preliminary data.</text>
</comment>
<feature type="non-terminal residue" evidence="2">
    <location>
        <position position="118"/>
    </location>
</feature>
<evidence type="ECO:0000259" key="1">
    <source>
        <dbReference type="Pfam" id="PF26130"/>
    </source>
</evidence>
<accession>A0ABU6VPN5</accession>
<dbReference type="Pfam" id="PF26130">
    <property type="entry name" value="PB1-like"/>
    <property type="match status" value="1"/>
</dbReference>
<dbReference type="InterPro" id="IPR058594">
    <property type="entry name" value="PB1-like_dom_pln"/>
</dbReference>